<proteinExistence type="predicted"/>
<dbReference type="AlphaFoldDB" id="A0A2H0BFG5"/>
<keyword evidence="1" id="KW-1133">Transmembrane helix</keyword>
<accession>A0A2H0BFG5</accession>
<organism evidence="2 3">
    <name type="scientific">Candidatus Zambryskibacteria bacterium CG22_combo_CG10-13_8_21_14_all_42_17</name>
    <dbReference type="NCBI Taxonomy" id="1975118"/>
    <lineage>
        <taxon>Bacteria</taxon>
        <taxon>Candidatus Zambryskiibacteriota</taxon>
    </lineage>
</organism>
<keyword evidence="1" id="KW-0812">Transmembrane</keyword>
<gene>
    <name evidence="2" type="ORF">COX06_01510</name>
</gene>
<dbReference type="Proteomes" id="UP000229794">
    <property type="component" value="Unassembled WGS sequence"/>
</dbReference>
<name>A0A2H0BFG5_9BACT</name>
<evidence type="ECO:0000313" key="3">
    <source>
        <dbReference type="Proteomes" id="UP000229794"/>
    </source>
</evidence>
<feature type="transmembrane region" description="Helical" evidence="1">
    <location>
        <begin position="6"/>
        <end position="23"/>
    </location>
</feature>
<comment type="caution">
    <text evidence="2">The sequence shown here is derived from an EMBL/GenBank/DDBJ whole genome shotgun (WGS) entry which is preliminary data.</text>
</comment>
<reference evidence="2 3" key="1">
    <citation type="submission" date="2017-09" db="EMBL/GenBank/DDBJ databases">
        <title>Depth-based differentiation of microbial function through sediment-hosted aquifers and enrichment of novel symbionts in the deep terrestrial subsurface.</title>
        <authorList>
            <person name="Probst A.J."/>
            <person name="Ladd B."/>
            <person name="Jarett J.K."/>
            <person name="Geller-Mcgrath D.E."/>
            <person name="Sieber C.M."/>
            <person name="Emerson J.B."/>
            <person name="Anantharaman K."/>
            <person name="Thomas B.C."/>
            <person name="Malmstrom R."/>
            <person name="Stieglmeier M."/>
            <person name="Klingl A."/>
            <person name="Woyke T."/>
            <person name="Ryan C.M."/>
            <person name="Banfield J.F."/>
        </authorList>
    </citation>
    <scope>NUCLEOTIDE SEQUENCE [LARGE SCALE GENOMIC DNA]</scope>
    <source>
        <strain evidence="2">CG22_combo_CG10-13_8_21_14_all_42_17</strain>
    </source>
</reference>
<dbReference type="EMBL" id="PCST01000019">
    <property type="protein sequence ID" value="PIP55728.1"/>
    <property type="molecule type" value="Genomic_DNA"/>
</dbReference>
<keyword evidence="1" id="KW-0472">Membrane</keyword>
<sequence>MKITYNWIVFFLMILLAIGIITMRANQNSAYFGTAESATVFPQAVDECDKEKDQRVHFSLNNQS</sequence>
<evidence type="ECO:0000256" key="1">
    <source>
        <dbReference type="SAM" id="Phobius"/>
    </source>
</evidence>
<evidence type="ECO:0000313" key="2">
    <source>
        <dbReference type="EMBL" id="PIP55728.1"/>
    </source>
</evidence>
<protein>
    <submittedName>
        <fullName evidence="2">Uncharacterized protein</fullName>
    </submittedName>
</protein>